<proteinExistence type="inferred from homology"/>
<dbReference type="Gene3D" id="3.40.50.620">
    <property type="entry name" value="HUPs"/>
    <property type="match status" value="1"/>
</dbReference>
<accession>A0A1H9XWH0</accession>
<comment type="similarity">
    <text evidence="1">Belongs to the universal stress protein A family.</text>
</comment>
<dbReference type="RefSeq" id="WP_090072982.1">
    <property type="nucleotide sequence ID" value="NZ_FOFT01000020.1"/>
</dbReference>
<keyword evidence="4" id="KW-1185">Reference proteome</keyword>
<dbReference type="Pfam" id="PF00582">
    <property type="entry name" value="Usp"/>
    <property type="match status" value="1"/>
</dbReference>
<dbReference type="EMBL" id="FOFT01000020">
    <property type="protein sequence ID" value="SES50510.1"/>
    <property type="molecule type" value="Genomic_DNA"/>
</dbReference>
<dbReference type="OrthoDB" id="5244367at2"/>
<evidence type="ECO:0000313" key="4">
    <source>
        <dbReference type="Proteomes" id="UP000199028"/>
    </source>
</evidence>
<gene>
    <name evidence="3" type="ORF">SAMN05216195_120141</name>
</gene>
<dbReference type="InterPro" id="IPR006015">
    <property type="entry name" value="Universal_stress_UspA"/>
</dbReference>
<dbReference type="InterPro" id="IPR014729">
    <property type="entry name" value="Rossmann-like_a/b/a_fold"/>
</dbReference>
<dbReference type="PANTHER" id="PTHR46553">
    <property type="entry name" value="ADENINE NUCLEOTIDE ALPHA HYDROLASES-LIKE SUPERFAMILY PROTEIN"/>
    <property type="match status" value="1"/>
</dbReference>
<evidence type="ECO:0000313" key="3">
    <source>
        <dbReference type="EMBL" id="SES50510.1"/>
    </source>
</evidence>
<reference evidence="4" key="1">
    <citation type="submission" date="2016-10" db="EMBL/GenBank/DDBJ databases">
        <authorList>
            <person name="Varghese N."/>
            <person name="Submissions S."/>
        </authorList>
    </citation>
    <scope>NUCLEOTIDE SEQUENCE [LARGE SCALE GENOMIC DNA]</scope>
    <source>
        <strain evidence="4">CGMCC 4.578</strain>
    </source>
</reference>
<sequence>MRTPVIVVGVDGSAQSRAALQWALEESTRRGARVEAVLAYYHEPVFVPATSMGLHPYGERPQRHPAQELHVNVQLARAAVPAAPDVAEVVEVGDAADHLVEASRHADLLVIGTRGYGPVVGAVLGSVAAKCLRHAECPVVVIPPHAVAQRRIRPV</sequence>
<name>A0A1H9XWH0_9PSEU</name>
<feature type="domain" description="UspA" evidence="2">
    <location>
        <begin position="6"/>
        <end position="143"/>
    </location>
</feature>
<dbReference type="CDD" id="cd23659">
    <property type="entry name" value="USP_At3g01520-like"/>
    <property type="match status" value="1"/>
</dbReference>
<evidence type="ECO:0000256" key="1">
    <source>
        <dbReference type="ARBA" id="ARBA00008791"/>
    </source>
</evidence>
<organism evidence="3 4">
    <name type="scientific">Lentzea flaviverrucosa</name>
    <dbReference type="NCBI Taxonomy" id="200379"/>
    <lineage>
        <taxon>Bacteria</taxon>
        <taxon>Bacillati</taxon>
        <taxon>Actinomycetota</taxon>
        <taxon>Actinomycetes</taxon>
        <taxon>Pseudonocardiales</taxon>
        <taxon>Pseudonocardiaceae</taxon>
        <taxon>Lentzea</taxon>
    </lineage>
</organism>
<dbReference type="PRINTS" id="PR01438">
    <property type="entry name" value="UNVRSLSTRESS"/>
</dbReference>
<evidence type="ECO:0000259" key="2">
    <source>
        <dbReference type="Pfam" id="PF00582"/>
    </source>
</evidence>
<dbReference type="Proteomes" id="UP000199028">
    <property type="component" value="Unassembled WGS sequence"/>
</dbReference>
<dbReference type="SUPFAM" id="SSF52402">
    <property type="entry name" value="Adenine nucleotide alpha hydrolases-like"/>
    <property type="match status" value="1"/>
</dbReference>
<dbReference type="InterPro" id="IPR006016">
    <property type="entry name" value="UspA"/>
</dbReference>
<dbReference type="AlphaFoldDB" id="A0A1H9XWH0"/>
<protein>
    <submittedName>
        <fullName evidence="3">Nucleotide-binding universal stress protein, UspA family</fullName>
    </submittedName>
</protein>
<dbReference type="PANTHER" id="PTHR46553:SF3">
    <property type="entry name" value="ADENINE NUCLEOTIDE ALPHA HYDROLASES-LIKE SUPERFAMILY PROTEIN"/>
    <property type="match status" value="1"/>
</dbReference>